<feature type="compositionally biased region" description="Low complexity" evidence="9">
    <location>
        <begin position="311"/>
        <end position="337"/>
    </location>
</feature>
<evidence type="ECO:0000313" key="12">
    <source>
        <dbReference type="EMBL" id="KAH7982907.1"/>
    </source>
</evidence>
<feature type="domain" description="Ig-like" evidence="11">
    <location>
        <begin position="375"/>
        <end position="463"/>
    </location>
</feature>
<evidence type="ECO:0000313" key="13">
    <source>
        <dbReference type="Proteomes" id="UP000821837"/>
    </source>
</evidence>
<feature type="domain" description="Ig-like" evidence="11">
    <location>
        <begin position="1250"/>
        <end position="1338"/>
    </location>
</feature>
<feature type="domain" description="Ig-like" evidence="11">
    <location>
        <begin position="518"/>
        <end position="670"/>
    </location>
</feature>
<feature type="domain" description="Ig-like" evidence="11">
    <location>
        <begin position="777"/>
        <end position="868"/>
    </location>
</feature>
<keyword evidence="4" id="KW-0677">Repeat</keyword>
<evidence type="ECO:0000256" key="5">
    <source>
        <dbReference type="ARBA" id="ARBA00022741"/>
    </source>
</evidence>
<dbReference type="GO" id="GO:0031430">
    <property type="term" value="C:M band"/>
    <property type="evidence" value="ECO:0007669"/>
    <property type="project" value="UniProtKB-ARBA"/>
</dbReference>
<evidence type="ECO:0000256" key="2">
    <source>
        <dbReference type="ARBA" id="ARBA00006692"/>
    </source>
</evidence>
<dbReference type="FunFam" id="2.60.40.10:FF:000873">
    <property type="entry name" value="Muscle M-line assembly protein unc-89"/>
    <property type="match status" value="1"/>
</dbReference>
<dbReference type="CDD" id="cd00160">
    <property type="entry name" value="RhoGEF"/>
    <property type="match status" value="1"/>
</dbReference>
<dbReference type="InterPro" id="IPR000219">
    <property type="entry name" value="DH_dom"/>
</dbReference>
<reference evidence="12" key="1">
    <citation type="journal article" date="2020" name="Cell">
        <title>Large-Scale Comparative Analyses of Tick Genomes Elucidate Their Genetic Diversity and Vector Capacities.</title>
        <authorList>
            <consortium name="Tick Genome and Microbiome Consortium (TIGMIC)"/>
            <person name="Jia N."/>
            <person name="Wang J."/>
            <person name="Shi W."/>
            <person name="Du L."/>
            <person name="Sun Y."/>
            <person name="Zhan W."/>
            <person name="Jiang J.F."/>
            <person name="Wang Q."/>
            <person name="Zhang B."/>
            <person name="Ji P."/>
            <person name="Bell-Sakyi L."/>
            <person name="Cui X.M."/>
            <person name="Yuan T.T."/>
            <person name="Jiang B.G."/>
            <person name="Yang W.F."/>
            <person name="Lam T.T."/>
            <person name="Chang Q.C."/>
            <person name="Ding S.J."/>
            <person name="Wang X.J."/>
            <person name="Zhu J.G."/>
            <person name="Ruan X.D."/>
            <person name="Zhao L."/>
            <person name="Wei J.T."/>
            <person name="Ye R.Z."/>
            <person name="Que T.C."/>
            <person name="Du C.H."/>
            <person name="Zhou Y.H."/>
            <person name="Cheng J.X."/>
            <person name="Dai P.F."/>
            <person name="Guo W.B."/>
            <person name="Han X.H."/>
            <person name="Huang E.J."/>
            <person name="Li L.F."/>
            <person name="Wei W."/>
            <person name="Gao Y.C."/>
            <person name="Liu J.Z."/>
            <person name="Shao H.Z."/>
            <person name="Wang X."/>
            <person name="Wang C.C."/>
            <person name="Yang T.C."/>
            <person name="Huo Q.B."/>
            <person name="Li W."/>
            <person name="Chen H.Y."/>
            <person name="Chen S.E."/>
            <person name="Zhou L.G."/>
            <person name="Ni X.B."/>
            <person name="Tian J.H."/>
            <person name="Sheng Y."/>
            <person name="Liu T."/>
            <person name="Pan Y.S."/>
            <person name="Xia L.Y."/>
            <person name="Li J."/>
            <person name="Zhao F."/>
            <person name="Cao W.C."/>
        </authorList>
    </citation>
    <scope>NUCLEOTIDE SEQUENCE</scope>
    <source>
        <strain evidence="12">Rsan-2018</strain>
    </source>
</reference>
<dbReference type="VEuPathDB" id="VectorBase:RSAN_052590"/>
<name>A0A9D4T8Y8_RHISA</name>
<dbReference type="GO" id="GO:0060298">
    <property type="term" value="P:positive regulation of sarcomere organization"/>
    <property type="evidence" value="ECO:0007669"/>
    <property type="project" value="UniProtKB-ARBA"/>
</dbReference>
<dbReference type="GO" id="GO:0004672">
    <property type="term" value="F:protein kinase activity"/>
    <property type="evidence" value="ECO:0007669"/>
    <property type="project" value="TreeGrafter"/>
</dbReference>
<organism evidence="12 13">
    <name type="scientific">Rhipicephalus sanguineus</name>
    <name type="common">Brown dog tick</name>
    <name type="synonym">Ixodes sanguineus</name>
    <dbReference type="NCBI Taxonomy" id="34632"/>
    <lineage>
        <taxon>Eukaryota</taxon>
        <taxon>Metazoa</taxon>
        <taxon>Ecdysozoa</taxon>
        <taxon>Arthropoda</taxon>
        <taxon>Chelicerata</taxon>
        <taxon>Arachnida</taxon>
        <taxon>Acari</taxon>
        <taxon>Parasitiformes</taxon>
        <taxon>Ixodida</taxon>
        <taxon>Ixodoidea</taxon>
        <taxon>Ixodidae</taxon>
        <taxon>Rhipicephalinae</taxon>
        <taxon>Rhipicephalus</taxon>
        <taxon>Rhipicephalus</taxon>
    </lineage>
</organism>
<dbReference type="PANTHER" id="PTHR47633">
    <property type="entry name" value="IMMUNOGLOBULIN"/>
    <property type="match status" value="1"/>
</dbReference>
<evidence type="ECO:0000259" key="11">
    <source>
        <dbReference type="PROSITE" id="PS50835"/>
    </source>
</evidence>
<feature type="domain" description="Ig-like" evidence="11">
    <location>
        <begin position="1157"/>
        <end position="1245"/>
    </location>
</feature>
<dbReference type="SMART" id="SM00325">
    <property type="entry name" value="RhoGEF"/>
    <property type="match status" value="1"/>
</dbReference>
<dbReference type="GO" id="GO:0007525">
    <property type="term" value="P:somatic muscle development"/>
    <property type="evidence" value="ECO:0007669"/>
    <property type="project" value="UniProtKB-ARBA"/>
</dbReference>
<dbReference type="FunFam" id="2.60.40.10:FF:000345">
    <property type="entry name" value="Muscle M-line assembly protein unc-89"/>
    <property type="match status" value="1"/>
</dbReference>
<dbReference type="EMBL" id="JABSTV010001245">
    <property type="protein sequence ID" value="KAH7982907.1"/>
    <property type="molecule type" value="Genomic_DNA"/>
</dbReference>
<dbReference type="SMART" id="SM00409">
    <property type="entry name" value="IG"/>
    <property type="match status" value="10"/>
</dbReference>
<dbReference type="InterPro" id="IPR013098">
    <property type="entry name" value="Ig_I-set"/>
</dbReference>
<dbReference type="GO" id="GO:0005085">
    <property type="term" value="F:guanyl-nucleotide exchange factor activity"/>
    <property type="evidence" value="ECO:0007669"/>
    <property type="project" value="InterPro"/>
</dbReference>
<dbReference type="InterPro" id="IPR036179">
    <property type="entry name" value="Ig-like_dom_sf"/>
</dbReference>
<dbReference type="PANTHER" id="PTHR47633:SF16">
    <property type="entry name" value="CAVP-TARGET PROTEIN-LIKE"/>
    <property type="match status" value="1"/>
</dbReference>
<feature type="domain" description="DH" evidence="10">
    <location>
        <begin position="39"/>
        <end position="216"/>
    </location>
</feature>
<dbReference type="PROSITE" id="PS50010">
    <property type="entry name" value="DH_2"/>
    <property type="match status" value="1"/>
</dbReference>
<evidence type="ECO:0000256" key="3">
    <source>
        <dbReference type="ARBA" id="ARBA00022490"/>
    </source>
</evidence>
<proteinExistence type="inferred from homology"/>
<evidence type="ECO:0000256" key="6">
    <source>
        <dbReference type="ARBA" id="ARBA00022840"/>
    </source>
</evidence>
<dbReference type="InterPro" id="IPR003599">
    <property type="entry name" value="Ig_sub"/>
</dbReference>
<feature type="domain" description="Ig-like" evidence="11">
    <location>
        <begin position="683"/>
        <end position="772"/>
    </location>
</feature>
<keyword evidence="7" id="KW-1015">Disulfide bond</keyword>
<dbReference type="FunFam" id="2.60.40.10:FF:000425">
    <property type="entry name" value="Myosin light chain kinase"/>
    <property type="match status" value="3"/>
</dbReference>
<feature type="compositionally biased region" description="Polar residues" evidence="9">
    <location>
        <begin position="347"/>
        <end position="365"/>
    </location>
</feature>
<evidence type="ECO:0000256" key="4">
    <source>
        <dbReference type="ARBA" id="ARBA00022737"/>
    </source>
</evidence>
<dbReference type="FunFam" id="2.60.40.10:FF:000145">
    <property type="entry name" value="Myosin light chain kinase, smooth muscle"/>
    <property type="match status" value="2"/>
</dbReference>
<dbReference type="GO" id="GO:0040017">
    <property type="term" value="P:positive regulation of locomotion"/>
    <property type="evidence" value="ECO:0007669"/>
    <property type="project" value="UniProtKB-ARBA"/>
</dbReference>
<dbReference type="InterPro" id="IPR035899">
    <property type="entry name" value="DBL_dom_sf"/>
</dbReference>
<dbReference type="FunFam" id="2.60.40.10:FF:000107">
    <property type="entry name" value="Myosin, light chain kinase a"/>
    <property type="match status" value="1"/>
</dbReference>
<dbReference type="InterPro" id="IPR007110">
    <property type="entry name" value="Ig-like_dom"/>
</dbReference>
<evidence type="ECO:0000256" key="1">
    <source>
        <dbReference type="ARBA" id="ARBA00004161"/>
    </source>
</evidence>
<dbReference type="FunFam" id="1.20.900.10:FF:000033">
    <property type="entry name" value="Muscle M-line assembly protein unc-89-like Protein"/>
    <property type="match status" value="1"/>
</dbReference>
<comment type="subcellular location">
    <subcellularLocation>
        <location evidence="1">Cytoplasm</location>
        <location evidence="1">Myofibril</location>
        <location evidence="1">Sarcomere</location>
        <location evidence="1">A band</location>
    </subcellularLocation>
</comment>
<feature type="domain" description="Ig-like" evidence="11">
    <location>
        <begin position="871"/>
        <end position="961"/>
    </location>
</feature>
<dbReference type="Gene3D" id="1.20.900.10">
    <property type="entry name" value="Dbl homology (DH) domain"/>
    <property type="match status" value="1"/>
</dbReference>
<evidence type="ECO:0000256" key="7">
    <source>
        <dbReference type="ARBA" id="ARBA00023157"/>
    </source>
</evidence>
<reference evidence="12" key="2">
    <citation type="submission" date="2021-09" db="EMBL/GenBank/DDBJ databases">
        <authorList>
            <person name="Jia N."/>
            <person name="Wang J."/>
            <person name="Shi W."/>
            <person name="Du L."/>
            <person name="Sun Y."/>
            <person name="Zhan W."/>
            <person name="Jiang J."/>
            <person name="Wang Q."/>
            <person name="Zhang B."/>
            <person name="Ji P."/>
            <person name="Sakyi L.B."/>
            <person name="Cui X."/>
            <person name="Yuan T."/>
            <person name="Jiang B."/>
            <person name="Yang W."/>
            <person name="Lam T.T.-Y."/>
            <person name="Chang Q."/>
            <person name="Ding S."/>
            <person name="Wang X."/>
            <person name="Zhu J."/>
            <person name="Ruan X."/>
            <person name="Zhao L."/>
            <person name="Wei J."/>
            <person name="Que T."/>
            <person name="Du C."/>
            <person name="Cheng J."/>
            <person name="Dai P."/>
            <person name="Han X."/>
            <person name="Huang E."/>
            <person name="Gao Y."/>
            <person name="Liu J."/>
            <person name="Shao H."/>
            <person name="Ye R."/>
            <person name="Li L."/>
            <person name="Wei W."/>
            <person name="Wang X."/>
            <person name="Wang C."/>
            <person name="Huo Q."/>
            <person name="Li W."/>
            <person name="Guo W."/>
            <person name="Chen H."/>
            <person name="Chen S."/>
            <person name="Zhou L."/>
            <person name="Zhou L."/>
            <person name="Ni X."/>
            <person name="Tian J."/>
            <person name="Zhou Y."/>
            <person name="Sheng Y."/>
            <person name="Liu T."/>
            <person name="Pan Y."/>
            <person name="Xia L."/>
            <person name="Li J."/>
            <person name="Zhao F."/>
            <person name="Cao W."/>
        </authorList>
    </citation>
    <scope>NUCLEOTIDE SEQUENCE</scope>
    <source>
        <strain evidence="12">Rsan-2018</strain>
        <tissue evidence="12">Larvae</tissue>
    </source>
</reference>
<feature type="region of interest" description="Disordered" evidence="9">
    <location>
        <begin position="293"/>
        <end position="373"/>
    </location>
</feature>
<dbReference type="GO" id="GO:0005524">
    <property type="term" value="F:ATP binding"/>
    <property type="evidence" value="ECO:0007669"/>
    <property type="project" value="UniProtKB-KW"/>
</dbReference>
<evidence type="ECO:0000256" key="8">
    <source>
        <dbReference type="ARBA" id="ARBA00023319"/>
    </source>
</evidence>
<comment type="similarity">
    <text evidence="2">Belongs to the protein kinase superfamily. CAMK Ser/Thr protein kinase family.</text>
</comment>
<evidence type="ECO:0000259" key="10">
    <source>
        <dbReference type="PROSITE" id="PS50010"/>
    </source>
</evidence>
<dbReference type="InterPro" id="IPR003598">
    <property type="entry name" value="Ig_sub2"/>
</dbReference>
<sequence length="1342" mass="149441">MVIGGIYEAILDYKPLSSDDEGLPLKEGQEVEVIDTSKPRKAVVKELVETEEDFSRDMQRVVNNYLKEMENPAMPKELRDQKDVLFSNFKDICDFHNTELIKGVQFNASEPAKLGVTFLRLERDFDKHVKYCEDFPRAQELLASGPLKEYFDDFSAKINDDKTLSDHLKLPIQRINDYQLLLKELIKYTARLHEDFSDLQRALDFMQAIPQRASDLQYINAIEGYHGNIHNWGRVIKHTTESEIVDDGEDDTTLKVIQKDSSGQDVPITLRAKDIEQKKEWARELEASRVSSEVIEEMQVDDTSEHQQEKSSYSRTTSLSESTAVPVSPEPASSSMPRVELFEASKEATSAATQSIRSGSVTSIDASKKDATGKPQFRKALRGLTCSQNDNTFLECEVSSPEKPTIHWLKDNIPLKRSARVQTSEEEGKCKLHINDASSEDSGMYTIIASNSEGTTSCSAPLYVKPALSVSKPDSRPTSPGGTILPHAPVFKVRMKDTELLEGTSVRFELVVRGCPEPEVTVYKDGKKLQEDDRVRVIFESKEVFELVIDHISFEDMGKYTCVAVNSEGKDESSGRITVTKDKILFQGLRADDSAAEGSGPLTPPPKSPLFRWFKDGQEFEASERFQVTFDDIEDTLSLVFQHVTPDDAGLYTCVASTSSGKISCSAELTVQGAVIKKAPEAPTITASLSDVEVNEGASAMLELKVKGYPRPKVTWKHEGKVIEAGGRYRFLFEDEESMTLVIKNTKKSDAGTYSVVAENESGTANTDCRLTVNSTPTFKKELKDVSVMTDDVLKLDVEVQGTPAPDVKWYKDGQAVVEDDRVKITQPGEDKHALIIEHAKVEDSGNYSCVISNTMGTQTGFSAVSVNAPPKFLQKLKDYEASETENVTFRVKISGNPKPNVCWKKDGKPLKPDGHRYQALEETENVHCLIIDDVHKEDAAQYTVEIANEYGVETDSAALTITCKPKFKKPLSDVECCEGETNIKITVEVEGAPAPKVKWSLNDSLIVEDKSFKFESVEESGKYTLVIKEAKADMTGEMVCEAENVKGKDKCSGNFTVKSKPKILKGLDDIDVEVGQSATFSVKVANAKDAKVKWLKDDCEVTIDNKNVYAKEEADATFTLVINSVTPEDAGKYTFKIKNELGEDSSTGHLSTQKKPEFRKKLQDQEISEEDVAEFTVEVVGQPKPNVKWKKDDEEITVEATIKEIPQGKSYKVEFDELTLQLAGNYECVATNKYGSASSRGKLTVQSKPKFEKKPENQCVYSGEECVFEAKVSGYPTPTVTWSRDGETIEESEKFTITSHDGTHRLVVKDAKKDDECFYTCTAKNNLGRVSQQAELTIKRM</sequence>
<keyword evidence="6" id="KW-0067">ATP-binding</keyword>
<dbReference type="GO" id="GO:0045214">
    <property type="term" value="P:sarcomere organization"/>
    <property type="evidence" value="ECO:0007669"/>
    <property type="project" value="UniProtKB-ARBA"/>
</dbReference>
<evidence type="ECO:0000256" key="9">
    <source>
        <dbReference type="SAM" id="MobiDB-lite"/>
    </source>
</evidence>
<feature type="domain" description="Ig-like" evidence="11">
    <location>
        <begin position="966"/>
        <end position="1057"/>
    </location>
</feature>
<evidence type="ECO:0008006" key="14">
    <source>
        <dbReference type="Google" id="ProtNLM"/>
    </source>
</evidence>
<feature type="domain" description="Ig-like" evidence="11">
    <location>
        <begin position="1062"/>
        <end position="1152"/>
    </location>
</feature>
<dbReference type="PROSITE" id="PS50835">
    <property type="entry name" value="IG_LIKE"/>
    <property type="match status" value="9"/>
</dbReference>
<dbReference type="FunFam" id="2.60.40.10:FF:000147">
    <property type="entry name" value="Myosin light chain kinase"/>
    <property type="match status" value="1"/>
</dbReference>
<dbReference type="SUPFAM" id="SSF48726">
    <property type="entry name" value="Immunoglobulin"/>
    <property type="match status" value="10"/>
</dbReference>
<protein>
    <recommendedName>
        <fullName evidence="14">Obscurin</fullName>
    </recommendedName>
</protein>
<gene>
    <name evidence="12" type="ORF">HPB52_008091</name>
</gene>
<dbReference type="Gene3D" id="2.60.40.10">
    <property type="entry name" value="Immunoglobulins"/>
    <property type="match status" value="10"/>
</dbReference>
<dbReference type="Pfam" id="PF00621">
    <property type="entry name" value="RhoGEF"/>
    <property type="match status" value="1"/>
</dbReference>
<dbReference type="Pfam" id="PF07679">
    <property type="entry name" value="I-set"/>
    <property type="match status" value="10"/>
</dbReference>
<dbReference type="FunFam" id="2.60.40.10:FF:000080">
    <property type="entry name" value="Myosin light chain kinase, smooth muscle"/>
    <property type="match status" value="1"/>
</dbReference>
<dbReference type="Proteomes" id="UP000821837">
    <property type="component" value="Chromosome 1"/>
</dbReference>
<comment type="caution">
    <text evidence="12">The sequence shown here is derived from an EMBL/GenBank/DDBJ whole genome shotgun (WGS) entry which is preliminary data.</text>
</comment>
<dbReference type="GO" id="GO:0045989">
    <property type="term" value="P:positive regulation of striated muscle contraction"/>
    <property type="evidence" value="ECO:0007669"/>
    <property type="project" value="UniProtKB-ARBA"/>
</dbReference>
<dbReference type="InterPro" id="IPR013783">
    <property type="entry name" value="Ig-like_fold"/>
</dbReference>
<dbReference type="SUPFAM" id="SSF48065">
    <property type="entry name" value="DBL homology domain (DH-domain)"/>
    <property type="match status" value="1"/>
</dbReference>
<keyword evidence="3" id="KW-0963">Cytoplasm</keyword>
<dbReference type="SMART" id="SM00408">
    <property type="entry name" value="IGc2"/>
    <property type="match status" value="10"/>
</dbReference>
<keyword evidence="8" id="KW-0393">Immunoglobulin domain</keyword>
<keyword evidence="5" id="KW-0547">Nucleotide-binding</keyword>
<keyword evidence="13" id="KW-1185">Reference proteome</keyword>
<accession>A0A9D4T8Y8</accession>